<protein>
    <submittedName>
        <fullName evidence="3">Dehydrogenase</fullName>
    </submittedName>
</protein>
<proteinExistence type="predicted"/>
<dbReference type="SUPFAM" id="SSF51735">
    <property type="entry name" value="NAD(P)-binding Rossmann-fold domains"/>
    <property type="match status" value="1"/>
</dbReference>
<dbReference type="EMBL" id="VZRA01000001">
    <property type="protein sequence ID" value="KAB0671841.1"/>
    <property type="molecule type" value="Genomic_DNA"/>
</dbReference>
<dbReference type="Pfam" id="PF13478">
    <property type="entry name" value="XdhC_C"/>
    <property type="match status" value="1"/>
</dbReference>
<dbReference type="InterPro" id="IPR003777">
    <property type="entry name" value="XdhC_CoxI"/>
</dbReference>
<evidence type="ECO:0000313" key="3">
    <source>
        <dbReference type="EMBL" id="KAB0671841.1"/>
    </source>
</evidence>
<feature type="domain" description="XdhC Rossmann" evidence="2">
    <location>
        <begin position="106"/>
        <end position="248"/>
    </location>
</feature>
<gene>
    <name evidence="3" type="ORF">F6V30_04470</name>
</gene>
<dbReference type="Pfam" id="PF02625">
    <property type="entry name" value="XdhC_CoxI"/>
    <property type="match status" value="1"/>
</dbReference>
<keyword evidence="4" id="KW-1185">Reference proteome</keyword>
<dbReference type="PANTHER" id="PTHR30388:SF6">
    <property type="entry name" value="XANTHINE DEHYDROGENASE SUBUNIT A-RELATED"/>
    <property type="match status" value="1"/>
</dbReference>
<evidence type="ECO:0000259" key="1">
    <source>
        <dbReference type="Pfam" id="PF02625"/>
    </source>
</evidence>
<comment type="caution">
    <text evidence="3">The sequence shown here is derived from an EMBL/GenBank/DDBJ whole genome shotgun (WGS) entry which is preliminary data.</text>
</comment>
<reference evidence="3 4" key="1">
    <citation type="journal article" date="2020" name="Microorganisms">
        <title>Description of Three Novel Members in the Family Geobacteraceae, Oryzomonas japonicum gen. nov., sp. nov., Oryzomonas sagensis sp. nov., and Oryzomonas ruber sp. nov.</title>
        <authorList>
            <person name="Xu Z."/>
            <person name="Masuda Y."/>
            <person name="Hayakawa C."/>
            <person name="Ushijima N."/>
            <person name="Kawano K."/>
            <person name="Shiratori Y."/>
            <person name="Senoo K."/>
            <person name="Itoh H."/>
        </authorList>
    </citation>
    <scope>NUCLEOTIDE SEQUENCE [LARGE SCALE GENOMIC DNA]</scope>
    <source>
        <strain evidence="3 4">Red100</strain>
    </source>
</reference>
<name>A0ABQ6TS25_9BACT</name>
<accession>A0ABQ6TS25</accession>
<dbReference type="Gene3D" id="3.40.50.720">
    <property type="entry name" value="NAD(P)-binding Rossmann-like Domain"/>
    <property type="match status" value="1"/>
</dbReference>
<evidence type="ECO:0000259" key="2">
    <source>
        <dbReference type="Pfam" id="PF13478"/>
    </source>
</evidence>
<organism evidence="3 4">
    <name type="scientific">Oryzomonas sagensis</name>
    <dbReference type="NCBI Taxonomy" id="2603857"/>
    <lineage>
        <taxon>Bacteria</taxon>
        <taxon>Pseudomonadati</taxon>
        <taxon>Thermodesulfobacteriota</taxon>
        <taxon>Desulfuromonadia</taxon>
        <taxon>Geobacterales</taxon>
        <taxon>Geobacteraceae</taxon>
        <taxon>Oryzomonas</taxon>
    </lineage>
</organism>
<dbReference type="InterPro" id="IPR027051">
    <property type="entry name" value="XdhC_Rossmann_dom"/>
</dbReference>
<evidence type="ECO:0000313" key="4">
    <source>
        <dbReference type="Proteomes" id="UP000798046"/>
    </source>
</evidence>
<dbReference type="PANTHER" id="PTHR30388">
    <property type="entry name" value="ALDEHYDE OXIDOREDUCTASE MOLYBDENUM COFACTOR ASSEMBLY PROTEIN"/>
    <property type="match status" value="1"/>
</dbReference>
<dbReference type="InterPro" id="IPR052698">
    <property type="entry name" value="MoCofactor_Util/Proc"/>
</dbReference>
<dbReference type="RefSeq" id="WP_151155342.1">
    <property type="nucleotide sequence ID" value="NZ_VZRA01000001.1"/>
</dbReference>
<feature type="domain" description="XdhC- CoxI" evidence="1">
    <location>
        <begin position="14"/>
        <end position="78"/>
    </location>
</feature>
<sequence length="255" mass="27075">MTDLELYEEMARLARQGEPFVLATVVAHSGSSPRKSGAKMLVRNDGTVLGSVGGGRVELESVRAAQAALGDGEQRTLPFVLTEEQGFACGGSMTVFIDPQGRRPLLVMFGAGHVGRAVTLLAHTCGFRVTVVDDRPDCSTHALLPGADAIVCAPGKEAFGQLALDRESFVVIATPGHLHDFDAVRGCLATEAGFVGLLGSRRKRETLLALLEQEGVGEEQRRRIVTPVGLDIGAQTPEEIAVSIVGQLIQLRKKP</sequence>
<dbReference type="Proteomes" id="UP000798046">
    <property type="component" value="Unassembled WGS sequence"/>
</dbReference>
<dbReference type="InterPro" id="IPR036291">
    <property type="entry name" value="NAD(P)-bd_dom_sf"/>
</dbReference>